<gene>
    <name evidence="3" type="ORF">FSARC_9641</name>
</gene>
<dbReference type="InterPro" id="IPR000719">
    <property type="entry name" value="Prot_kinase_dom"/>
</dbReference>
<feature type="domain" description="Protein kinase" evidence="2">
    <location>
        <begin position="149"/>
        <end position="459"/>
    </location>
</feature>
<reference evidence="3" key="2">
    <citation type="submission" date="2020-05" db="EMBL/GenBank/DDBJ databases">
        <authorList>
            <person name="Kim H.-S."/>
            <person name="Proctor R.H."/>
            <person name="Brown D.W."/>
        </authorList>
    </citation>
    <scope>NUCLEOTIDE SEQUENCE</scope>
    <source>
        <strain evidence="3">NRRL 20472</strain>
    </source>
</reference>
<dbReference type="Pfam" id="PF00069">
    <property type="entry name" value="Pkinase"/>
    <property type="match status" value="1"/>
</dbReference>
<dbReference type="PANTHER" id="PTHR24359">
    <property type="entry name" value="SERINE/THREONINE-PROTEIN KINASE SBK1"/>
    <property type="match status" value="1"/>
</dbReference>
<feature type="compositionally biased region" description="Polar residues" evidence="1">
    <location>
        <begin position="555"/>
        <end position="582"/>
    </location>
</feature>
<dbReference type="PROSITE" id="PS50011">
    <property type="entry name" value="PROTEIN_KINASE_DOM"/>
    <property type="match status" value="1"/>
</dbReference>
<proteinExistence type="predicted"/>
<protein>
    <recommendedName>
        <fullName evidence="2">Protein kinase domain-containing protein</fullName>
    </recommendedName>
</protein>
<evidence type="ECO:0000256" key="1">
    <source>
        <dbReference type="SAM" id="MobiDB-lite"/>
    </source>
</evidence>
<keyword evidence="4" id="KW-1185">Reference proteome</keyword>
<dbReference type="AlphaFoldDB" id="A0A8H4X529"/>
<dbReference type="EMBL" id="JABEXW010000556">
    <property type="protein sequence ID" value="KAF4962252.1"/>
    <property type="molecule type" value="Genomic_DNA"/>
</dbReference>
<dbReference type="Gene3D" id="1.10.510.10">
    <property type="entry name" value="Transferase(Phosphotransferase) domain 1"/>
    <property type="match status" value="1"/>
</dbReference>
<dbReference type="SMART" id="SM00220">
    <property type="entry name" value="S_TKc"/>
    <property type="match status" value="1"/>
</dbReference>
<dbReference type="InterPro" id="IPR011009">
    <property type="entry name" value="Kinase-like_dom_sf"/>
</dbReference>
<evidence type="ECO:0000259" key="2">
    <source>
        <dbReference type="PROSITE" id="PS50011"/>
    </source>
</evidence>
<sequence length="722" mass="81473">MAAHLREHFRKFVRSETIIGVNGEEDEAPCVPLSALERYWTKSRIDDILNSCNPPISENSDMIVKKFLRTFSILVHIGHLQEVSWFFSNVDNLDDYHFPFNEHMLPIPCVWSEAFLKNQWMFFPLNFTHDSAYKRALHSKVILPVKSQEHLTEKRGGRDAAVLWKVQLHPECNSVVPKDEPVVFKVYQGISGEELYKDEANIYNMLHSSNNSYITKHFASFEFPAKQRYIIVLEYAAGGSLLDFFRTTSLPVTPDDFGLLWGRMINLLDALHALNDAHRPTELLPWPLAGVHLDIQPANILVFPQKDKGQRFDVKFKLADFGLAAMGRVSQSGGALATENRGNRMYVSPEAFANFAVQDHVRTKVSAAADIWSLGAVFSDVLVWSIAGEEGQEQYRLRRRQEISPQSNLRASDHDACFHDGEERLSAVQEVHNENLQHKRDSDRISPVMSKLIIDHMLIGRIGRLDAMQIKFRADKEIKKVQDNSSNDASNLPYHGPGATWRQPLVHGNTTSSHPIQSISRTHGSVPSRRATEPPAVQSVLTREAPIAPLLSPQPWDQSMASNRTSLQQSPVSGQPATPERTSSPRRSHQTNVTSMPPEMVTVEKVYSMLEEKDKMFPFANPLGAKSAKSAEIMDLPGMQEARSKIEERQGRDQIMLVDNFTSMGDHKDKIMKTARVVSYVAKIADDNGMELFAASETTKKPRLCKNSTQIEKGIEKMKTVK</sequence>
<reference evidence="3" key="1">
    <citation type="journal article" date="2020" name="BMC Genomics">
        <title>Correction to: Identification and distribution of gene clusters required for synthesis of sphingolipid metabolism inhibitors in diverse species of the filamentous fungus Fusarium.</title>
        <authorList>
            <person name="Kim H.S."/>
            <person name="Lohmar J.M."/>
            <person name="Busman M."/>
            <person name="Brown D.W."/>
            <person name="Naumann T.A."/>
            <person name="Divon H.H."/>
            <person name="Lysoe E."/>
            <person name="Uhlig S."/>
            <person name="Proctor R.H."/>
        </authorList>
    </citation>
    <scope>NUCLEOTIDE SEQUENCE</scope>
    <source>
        <strain evidence="3">NRRL 20472</strain>
    </source>
</reference>
<dbReference type="GO" id="GO:0005524">
    <property type="term" value="F:ATP binding"/>
    <property type="evidence" value="ECO:0007669"/>
    <property type="project" value="InterPro"/>
</dbReference>
<feature type="region of interest" description="Disordered" evidence="1">
    <location>
        <begin position="480"/>
        <end position="596"/>
    </location>
</feature>
<dbReference type="PANTHER" id="PTHR24359:SF1">
    <property type="entry name" value="INHIBITOR OF NUCLEAR FACTOR KAPPA-B KINASE EPSILON SUBUNIT HOMOLOG 1-RELATED"/>
    <property type="match status" value="1"/>
</dbReference>
<dbReference type="Proteomes" id="UP000622797">
    <property type="component" value="Unassembled WGS sequence"/>
</dbReference>
<dbReference type="OrthoDB" id="9992527at2759"/>
<dbReference type="GO" id="GO:0004674">
    <property type="term" value="F:protein serine/threonine kinase activity"/>
    <property type="evidence" value="ECO:0007669"/>
    <property type="project" value="TreeGrafter"/>
</dbReference>
<organism evidence="3 4">
    <name type="scientific">Fusarium sarcochroum</name>
    <dbReference type="NCBI Taxonomy" id="1208366"/>
    <lineage>
        <taxon>Eukaryota</taxon>
        <taxon>Fungi</taxon>
        <taxon>Dikarya</taxon>
        <taxon>Ascomycota</taxon>
        <taxon>Pezizomycotina</taxon>
        <taxon>Sordariomycetes</taxon>
        <taxon>Hypocreomycetidae</taxon>
        <taxon>Hypocreales</taxon>
        <taxon>Nectriaceae</taxon>
        <taxon>Fusarium</taxon>
        <taxon>Fusarium lateritium species complex</taxon>
    </lineage>
</organism>
<evidence type="ECO:0000313" key="4">
    <source>
        <dbReference type="Proteomes" id="UP000622797"/>
    </source>
</evidence>
<dbReference type="SUPFAM" id="SSF56112">
    <property type="entry name" value="Protein kinase-like (PK-like)"/>
    <property type="match status" value="1"/>
</dbReference>
<feature type="compositionally biased region" description="Polar residues" evidence="1">
    <location>
        <begin position="508"/>
        <end position="525"/>
    </location>
</feature>
<accession>A0A8H4X529</accession>
<evidence type="ECO:0000313" key="3">
    <source>
        <dbReference type="EMBL" id="KAF4962252.1"/>
    </source>
</evidence>
<name>A0A8H4X529_9HYPO</name>
<comment type="caution">
    <text evidence="3">The sequence shown here is derived from an EMBL/GenBank/DDBJ whole genome shotgun (WGS) entry which is preliminary data.</text>
</comment>